<dbReference type="AlphaFoldDB" id="A0A699GSM3"/>
<proteinExistence type="predicted"/>
<reference evidence="1" key="1">
    <citation type="journal article" date="2019" name="Sci. Rep.">
        <title>Draft genome of Tanacetum cinerariifolium, the natural source of mosquito coil.</title>
        <authorList>
            <person name="Yamashiro T."/>
            <person name="Shiraishi A."/>
            <person name="Satake H."/>
            <person name="Nakayama K."/>
        </authorList>
    </citation>
    <scope>NUCLEOTIDE SEQUENCE</scope>
</reference>
<name>A0A699GSM3_TANCI</name>
<protein>
    <submittedName>
        <fullName evidence="1">Uncharacterized protein</fullName>
    </submittedName>
</protein>
<sequence length="332" mass="39182">MVLLIELTRNEYKISEADFKNLHPNDFEDLYLLHLQSKLNYLPRSDKVHLYNAINLWIRNIVIRQRVRDLQLGIESYQTKLNLTEPRWGASDFLFKEYYTIVSKPRAMIYIDRNDQKKMLRENEVHKFSDGTLTRVLHKLDHTVKDFRLYLYNPGMEYRIWSEDDKRRSEEFMENIQVIPEYHGEDGNPARANIKPALGRDKFITACSYLTNSFNEIIKAQADVSKLLYEHVGSLDTRPQDVERSQDDDQRLDLADDLKKAQDHISSSITSHKTKITTSKYKISHEESRLRAEHKISQKITELKRINKNAMKESNVFGNNKSDDCSMRIIIR</sequence>
<dbReference type="EMBL" id="BKCJ010047050">
    <property type="protein sequence ID" value="GEW15209.1"/>
    <property type="molecule type" value="Genomic_DNA"/>
</dbReference>
<accession>A0A699GSM3</accession>
<evidence type="ECO:0000313" key="1">
    <source>
        <dbReference type="EMBL" id="GEW15209.1"/>
    </source>
</evidence>
<gene>
    <name evidence="1" type="ORF">Tci_187185</name>
</gene>
<comment type="caution">
    <text evidence="1">The sequence shown here is derived from an EMBL/GenBank/DDBJ whole genome shotgun (WGS) entry which is preliminary data.</text>
</comment>
<organism evidence="1">
    <name type="scientific">Tanacetum cinerariifolium</name>
    <name type="common">Dalmatian daisy</name>
    <name type="synonym">Chrysanthemum cinerariifolium</name>
    <dbReference type="NCBI Taxonomy" id="118510"/>
    <lineage>
        <taxon>Eukaryota</taxon>
        <taxon>Viridiplantae</taxon>
        <taxon>Streptophyta</taxon>
        <taxon>Embryophyta</taxon>
        <taxon>Tracheophyta</taxon>
        <taxon>Spermatophyta</taxon>
        <taxon>Magnoliopsida</taxon>
        <taxon>eudicotyledons</taxon>
        <taxon>Gunneridae</taxon>
        <taxon>Pentapetalae</taxon>
        <taxon>asterids</taxon>
        <taxon>campanulids</taxon>
        <taxon>Asterales</taxon>
        <taxon>Asteraceae</taxon>
        <taxon>Asteroideae</taxon>
        <taxon>Anthemideae</taxon>
        <taxon>Anthemidinae</taxon>
        <taxon>Tanacetum</taxon>
    </lineage>
</organism>